<dbReference type="FunFam" id="1.10.10.10:FF:000140">
    <property type="entry name" value="Histone H1.0"/>
    <property type="match status" value="1"/>
</dbReference>
<dbReference type="Pfam" id="PF00538">
    <property type="entry name" value="Linker_histone"/>
    <property type="match status" value="1"/>
</dbReference>
<evidence type="ECO:0000256" key="3">
    <source>
        <dbReference type="ARBA" id="ARBA00004286"/>
    </source>
</evidence>
<comment type="subcellular location">
    <subcellularLocation>
        <location evidence="3">Chromosome</location>
    </subcellularLocation>
    <subcellularLocation>
        <location evidence="2 7">Nucleus</location>
    </subcellularLocation>
</comment>
<evidence type="ECO:0000256" key="6">
    <source>
        <dbReference type="ARBA" id="ARBA00023242"/>
    </source>
</evidence>
<sequence>MTGRGKGGKGLGKGVPSVTGKYSVITSKVSPSPPSVVSLVVVEDAVTYTEHARGRPSLPWTLSMLSSVKEELSTVLEVKQSIATSTLRIFECADNPKALLRATKSYKEQTLRITMKLKLIINKHVRTQLVVVYKATPAVSREYLFIEFYLQLTTSKPSFHVRNGRRSTPETTPAAASPKKGKAAAKPKVTKPKGEKKAAAHPSSNVMVVEAITKLNEKGGSSLQAIKKYIADVHKVDVEKQASFIRKALKKAVETGKLTQPKGKGASGSFKNQKPRNLKAAGSPAKKAAKKPAAKKAAAPKAAASPKAAKAPAKPKAAKSPKKAKAAPAAAKPAPAAKPKAAPKAKPAAEKKVAKKAPVKATAPKVKLPKTLKAKSPAKPKTASPKKAASKAKK</sequence>
<feature type="region of interest" description="Disordered" evidence="8">
    <location>
        <begin position="159"/>
        <end position="203"/>
    </location>
</feature>
<proteinExistence type="inferred from homology"/>
<feature type="compositionally biased region" description="Low complexity" evidence="8">
    <location>
        <begin position="326"/>
        <end position="346"/>
    </location>
</feature>
<dbReference type="GO" id="GO:0030527">
    <property type="term" value="F:structural constituent of chromatin"/>
    <property type="evidence" value="ECO:0007669"/>
    <property type="project" value="InterPro"/>
</dbReference>
<dbReference type="AlphaFoldDB" id="A0A1D2M961"/>
<dbReference type="GO" id="GO:0003677">
    <property type="term" value="F:DNA binding"/>
    <property type="evidence" value="ECO:0007669"/>
    <property type="project" value="UniProtKB-KW"/>
</dbReference>
<evidence type="ECO:0000313" key="10">
    <source>
        <dbReference type="EMBL" id="ODM89508.1"/>
    </source>
</evidence>
<feature type="region of interest" description="Disordered" evidence="8">
    <location>
        <begin position="256"/>
        <end position="394"/>
    </location>
</feature>
<keyword evidence="5 7" id="KW-0238">DNA-binding</keyword>
<comment type="caution">
    <text evidence="10">The sequence shown here is derived from an EMBL/GenBank/DDBJ whole genome shotgun (WGS) entry which is preliminary data.</text>
</comment>
<organism evidence="10 11">
    <name type="scientific">Orchesella cincta</name>
    <name type="common">Springtail</name>
    <name type="synonym">Podura cincta</name>
    <dbReference type="NCBI Taxonomy" id="48709"/>
    <lineage>
        <taxon>Eukaryota</taxon>
        <taxon>Metazoa</taxon>
        <taxon>Ecdysozoa</taxon>
        <taxon>Arthropoda</taxon>
        <taxon>Hexapoda</taxon>
        <taxon>Collembola</taxon>
        <taxon>Entomobryomorpha</taxon>
        <taxon>Entomobryoidea</taxon>
        <taxon>Orchesellidae</taxon>
        <taxon>Orchesellinae</taxon>
        <taxon>Orchesella</taxon>
    </lineage>
</organism>
<feature type="compositionally biased region" description="Low complexity" evidence="8">
    <location>
        <begin position="295"/>
        <end position="315"/>
    </location>
</feature>
<feature type="compositionally biased region" description="Basic residues" evidence="8">
    <location>
        <begin position="316"/>
        <end position="325"/>
    </location>
</feature>
<feature type="compositionally biased region" description="Basic residues" evidence="8">
    <location>
        <begin position="367"/>
        <end position="378"/>
    </location>
</feature>
<dbReference type="PROSITE" id="PS51504">
    <property type="entry name" value="H15"/>
    <property type="match status" value="1"/>
</dbReference>
<dbReference type="GO" id="GO:0005634">
    <property type="term" value="C:nucleus"/>
    <property type="evidence" value="ECO:0007669"/>
    <property type="project" value="UniProtKB-SubCell"/>
</dbReference>
<comment type="function">
    <text evidence="1">Histones H1 are necessary for the condensation of nucleosome chains into higher-order structures.</text>
</comment>
<keyword evidence="6 7" id="KW-0539">Nucleus</keyword>
<evidence type="ECO:0000313" key="11">
    <source>
        <dbReference type="Proteomes" id="UP000094527"/>
    </source>
</evidence>
<evidence type="ECO:0000256" key="7">
    <source>
        <dbReference type="RuleBase" id="RU003894"/>
    </source>
</evidence>
<gene>
    <name evidence="10" type="ORF">Ocin01_17173</name>
</gene>
<evidence type="ECO:0000256" key="2">
    <source>
        <dbReference type="ARBA" id="ARBA00004123"/>
    </source>
</evidence>
<dbReference type="GO" id="GO:0006334">
    <property type="term" value="P:nucleosome assembly"/>
    <property type="evidence" value="ECO:0007669"/>
    <property type="project" value="InterPro"/>
</dbReference>
<dbReference type="CDD" id="cd00073">
    <property type="entry name" value="H15"/>
    <property type="match status" value="1"/>
</dbReference>
<dbReference type="InterPro" id="IPR005818">
    <property type="entry name" value="Histone_H1/H5_H15"/>
</dbReference>
<evidence type="ECO:0000256" key="5">
    <source>
        <dbReference type="ARBA" id="ARBA00023125"/>
    </source>
</evidence>
<evidence type="ECO:0000259" key="9">
    <source>
        <dbReference type="PROSITE" id="PS51504"/>
    </source>
</evidence>
<dbReference type="InterPro" id="IPR036390">
    <property type="entry name" value="WH_DNA-bd_sf"/>
</dbReference>
<accession>A0A1D2M961</accession>
<dbReference type="InterPro" id="IPR036388">
    <property type="entry name" value="WH-like_DNA-bd_sf"/>
</dbReference>
<name>A0A1D2M961_ORCCI</name>
<reference evidence="10 11" key="1">
    <citation type="journal article" date="2016" name="Genome Biol. Evol.">
        <title>Gene Family Evolution Reflects Adaptation to Soil Environmental Stressors in the Genome of the Collembolan Orchesella cincta.</title>
        <authorList>
            <person name="Faddeeva-Vakhrusheva A."/>
            <person name="Derks M.F."/>
            <person name="Anvar S.Y."/>
            <person name="Agamennone V."/>
            <person name="Suring W."/>
            <person name="Smit S."/>
            <person name="van Straalen N.M."/>
            <person name="Roelofs D."/>
        </authorList>
    </citation>
    <scope>NUCLEOTIDE SEQUENCE [LARGE SCALE GENOMIC DNA]</scope>
    <source>
        <tissue evidence="10">Mixed pool</tissue>
    </source>
</reference>
<dbReference type="Gene3D" id="1.10.10.10">
    <property type="entry name" value="Winged helix-like DNA-binding domain superfamily/Winged helix DNA-binding domain"/>
    <property type="match status" value="1"/>
</dbReference>
<feature type="domain" description="H15" evidence="9">
    <location>
        <begin position="200"/>
        <end position="274"/>
    </location>
</feature>
<evidence type="ECO:0000256" key="4">
    <source>
        <dbReference type="ARBA" id="ARBA00022454"/>
    </source>
</evidence>
<dbReference type="GO" id="GO:0000786">
    <property type="term" value="C:nucleosome"/>
    <property type="evidence" value="ECO:0007669"/>
    <property type="project" value="InterPro"/>
</dbReference>
<keyword evidence="4 7" id="KW-0158">Chromosome</keyword>
<evidence type="ECO:0000256" key="1">
    <source>
        <dbReference type="ARBA" id="ARBA00002809"/>
    </source>
</evidence>
<comment type="similarity">
    <text evidence="7">Belongs to the histone H1/H5 family.</text>
</comment>
<dbReference type="STRING" id="48709.A0A1D2M961"/>
<dbReference type="EMBL" id="LJIJ01002578">
    <property type="protein sequence ID" value="ODM89508.1"/>
    <property type="molecule type" value="Genomic_DNA"/>
</dbReference>
<dbReference type="Proteomes" id="UP000094527">
    <property type="component" value="Unassembled WGS sequence"/>
</dbReference>
<protein>
    <submittedName>
        <fullName evidence="10">Late histone H1</fullName>
    </submittedName>
</protein>
<evidence type="ECO:0000256" key="8">
    <source>
        <dbReference type="SAM" id="MobiDB-lite"/>
    </source>
</evidence>
<dbReference type="PRINTS" id="PR00624">
    <property type="entry name" value="HISTONEH5"/>
</dbReference>
<dbReference type="InterPro" id="IPR005819">
    <property type="entry name" value="H1/H5"/>
</dbReference>
<keyword evidence="11" id="KW-1185">Reference proteome</keyword>
<dbReference type="SMART" id="SM00526">
    <property type="entry name" value="H15"/>
    <property type="match status" value="1"/>
</dbReference>
<feature type="compositionally biased region" description="Basic residues" evidence="8">
    <location>
        <begin position="179"/>
        <end position="191"/>
    </location>
</feature>
<dbReference type="SUPFAM" id="SSF46785">
    <property type="entry name" value="Winged helix' DNA-binding domain"/>
    <property type="match status" value="1"/>
</dbReference>